<evidence type="ECO:0000313" key="2">
    <source>
        <dbReference type="EMBL" id="TYO84699.1"/>
    </source>
</evidence>
<dbReference type="Proteomes" id="UP000324513">
    <property type="component" value="Unassembled WGS sequence"/>
</dbReference>
<dbReference type="RefSeq" id="WP_260255858.1">
    <property type="nucleotide sequence ID" value="NZ_FLSS01000007.1"/>
</dbReference>
<name>A0ABY3NAV5_ELIMR</name>
<organism evidence="2 3">
    <name type="scientific">Elizabethkingia miricola</name>
    <name type="common">Chryseobacterium miricola</name>
    <dbReference type="NCBI Taxonomy" id="172045"/>
    <lineage>
        <taxon>Bacteria</taxon>
        <taxon>Pseudomonadati</taxon>
        <taxon>Bacteroidota</taxon>
        <taxon>Flavobacteriia</taxon>
        <taxon>Flavobacteriales</taxon>
        <taxon>Weeksellaceae</taxon>
        <taxon>Elizabethkingia</taxon>
    </lineage>
</organism>
<protein>
    <submittedName>
        <fullName evidence="2">Uncharacterized protein</fullName>
    </submittedName>
</protein>
<evidence type="ECO:0000313" key="3">
    <source>
        <dbReference type="Proteomes" id="UP000324513"/>
    </source>
</evidence>
<feature type="signal peptide" evidence="1">
    <location>
        <begin position="1"/>
        <end position="21"/>
    </location>
</feature>
<keyword evidence="3" id="KW-1185">Reference proteome</keyword>
<sequence>MRNNMKLIIALLLILSNNIFAQKNNRKTYYTNYIVLDSLKNVWGNNVINKYTLNTKELYGLDKTVEVYNIVYNDAILLISALPDIKGNDNWIKIDINTIKKDILSRSQLKKFIMERYINNTSEKKTLMYGLVKKINGEYYVPKMTLVEYFYIKSYKFPFIPSYGTIDINSPTVTIKEMEKSYKEQVPDWEIPINPKYGDITFAFPIYARNYLSKKLNIKGQKAYQFWTLDNWRVVDYYSVYRGIDRFIYIPDKGIVGGSYDFYFTFVPRENPPISSEKEWDNIINEKIMIAEELK</sequence>
<comment type="caution">
    <text evidence="2">The sequence shown here is derived from an EMBL/GenBank/DDBJ whole genome shotgun (WGS) entry which is preliminary data.</text>
</comment>
<feature type="chain" id="PRO_5047311503" evidence="1">
    <location>
        <begin position="22"/>
        <end position="295"/>
    </location>
</feature>
<reference evidence="2 3" key="1">
    <citation type="submission" date="2019-07" db="EMBL/GenBank/DDBJ databases">
        <title>Genomic Encyclopedia of Archaeal and Bacterial Type Strains, Phase II (KMG-II): from individual species to whole genera.</title>
        <authorList>
            <person name="Goeker M."/>
        </authorList>
    </citation>
    <scope>NUCLEOTIDE SEQUENCE [LARGE SCALE GENOMIC DNA]</scope>
    <source>
        <strain evidence="2 3">DSM 14571</strain>
    </source>
</reference>
<evidence type="ECO:0000256" key="1">
    <source>
        <dbReference type="SAM" id="SignalP"/>
    </source>
</evidence>
<proteinExistence type="predicted"/>
<keyword evidence="1" id="KW-0732">Signal</keyword>
<accession>A0ABY3NAV5</accession>
<gene>
    <name evidence="2" type="ORF">LX74_03903</name>
</gene>
<dbReference type="EMBL" id="VNHK01000019">
    <property type="protein sequence ID" value="TYO84699.1"/>
    <property type="molecule type" value="Genomic_DNA"/>
</dbReference>